<evidence type="ECO:0000313" key="2">
    <source>
        <dbReference type="EMBL" id="OBU00751.1"/>
    </source>
</evidence>
<dbReference type="GeneID" id="28834582"/>
<protein>
    <submittedName>
        <fullName evidence="2">Uncharacterized protein</fullName>
    </submittedName>
</protein>
<reference evidence="3" key="2">
    <citation type="journal article" date="2018" name="Nat. Commun.">
        <title>Extreme sensitivity to ultraviolet light in the fungal pathogen causing white-nose syndrome of bats.</title>
        <authorList>
            <person name="Palmer J.M."/>
            <person name="Drees K.P."/>
            <person name="Foster J.T."/>
            <person name="Lindner D.L."/>
        </authorList>
    </citation>
    <scope>NUCLEOTIDE SEQUENCE [LARGE SCALE GENOMIC DNA]</scope>
    <source>
        <strain evidence="3">UAMH 10579</strain>
    </source>
</reference>
<name>A0A1B8GY68_9PEZI</name>
<evidence type="ECO:0000313" key="3">
    <source>
        <dbReference type="Proteomes" id="UP000091956"/>
    </source>
</evidence>
<dbReference type="AlphaFoldDB" id="A0A1B8GY68"/>
<dbReference type="RefSeq" id="XP_018134483.1">
    <property type="nucleotide sequence ID" value="XM_018270722.1"/>
</dbReference>
<proteinExistence type="predicted"/>
<accession>A0A1B8GY68</accession>
<keyword evidence="3" id="KW-1185">Reference proteome</keyword>
<feature type="region of interest" description="Disordered" evidence="1">
    <location>
        <begin position="1"/>
        <end position="50"/>
    </location>
</feature>
<reference evidence="2 3" key="1">
    <citation type="submission" date="2016-03" db="EMBL/GenBank/DDBJ databases">
        <title>Comparative genomics of Pseudogymnoascus destructans, the fungus causing white-nose syndrome of bats.</title>
        <authorList>
            <person name="Palmer J.M."/>
            <person name="Drees K.P."/>
            <person name="Foster J.T."/>
            <person name="Lindner D.L."/>
        </authorList>
    </citation>
    <scope>NUCLEOTIDE SEQUENCE [LARGE SCALE GENOMIC DNA]</scope>
    <source>
        <strain evidence="2 3">UAMH 10579</strain>
    </source>
</reference>
<evidence type="ECO:0000256" key="1">
    <source>
        <dbReference type="SAM" id="MobiDB-lite"/>
    </source>
</evidence>
<gene>
    <name evidence="2" type="ORF">VE01_01196</name>
</gene>
<feature type="compositionally biased region" description="Basic and acidic residues" evidence="1">
    <location>
        <begin position="41"/>
        <end position="50"/>
    </location>
</feature>
<sequence>MARSRPASNGPTSKSAPTTQKNGIKKSSKPAKQQLYVVSRETNDPEGVHDNHEIVGTYKTLAAANAAARDDLIKGWGREYFDTYEASEVDVGSEEGDPTPKAVEEQSYVVLRRSNTDEVKNILGPSEIVGTYKTLADANAAARGYFEKGPGLKYFQICDVKKLHGKVEVFAKSHNGYQDVGVLVHKNMASPSKVAAPLNPDAQYIYTLIRETLDLYKSHGKIEILSSYDTLAAANEAARNNMIEEWGRDYFEEYEVREYGGMVRVNANCPDGKGMYVRVDKAEVKKDGVIEEAEAENLTVDAPGEITVYHVSAVRIDYQNDPDGVLEGAVIKGTYLSPAKANKAAREYLAKESETNDFGRVTETVIYGMVTIKARCPKEKEVMVYVDKGKLFTDGEGLEEMEESEGSLSSSSPMKTFQRQKSRPFLLQGAGEPVILKLPSETFVLKTINTKKSIADVSSMAKNASSRSHSEAEDKRTLCSRDLQLTLTIRRQIRPGCGRNCA</sequence>
<dbReference type="Proteomes" id="UP000091956">
    <property type="component" value="Unassembled WGS sequence"/>
</dbReference>
<organism evidence="2 3">
    <name type="scientific">Pseudogymnoascus verrucosus</name>
    <dbReference type="NCBI Taxonomy" id="342668"/>
    <lineage>
        <taxon>Eukaryota</taxon>
        <taxon>Fungi</taxon>
        <taxon>Dikarya</taxon>
        <taxon>Ascomycota</taxon>
        <taxon>Pezizomycotina</taxon>
        <taxon>Leotiomycetes</taxon>
        <taxon>Thelebolales</taxon>
        <taxon>Thelebolaceae</taxon>
        <taxon>Pseudogymnoascus</taxon>
    </lineage>
</organism>
<feature type="compositionally biased region" description="Polar residues" evidence="1">
    <location>
        <begin position="1"/>
        <end position="22"/>
    </location>
</feature>
<dbReference type="EMBL" id="KV460208">
    <property type="protein sequence ID" value="OBU00751.1"/>
    <property type="molecule type" value="Genomic_DNA"/>
</dbReference>
<dbReference type="OrthoDB" id="3250281at2759"/>